<accession>A0A656GKF5</accession>
<dbReference type="EMBL" id="AEAG01001922">
    <property type="protein sequence ID" value="EGH26114.1"/>
    <property type="molecule type" value="Genomic_DNA"/>
</dbReference>
<evidence type="ECO:0000313" key="1">
    <source>
        <dbReference type="EMBL" id="EGH26114.1"/>
    </source>
</evidence>
<organism evidence="1 2">
    <name type="scientific">Pseudomonas amygdali pv. mori str. 301020</name>
    <dbReference type="NCBI Taxonomy" id="629261"/>
    <lineage>
        <taxon>Bacteria</taxon>
        <taxon>Pseudomonadati</taxon>
        <taxon>Pseudomonadota</taxon>
        <taxon>Gammaproteobacteria</taxon>
        <taxon>Pseudomonadales</taxon>
        <taxon>Pseudomonadaceae</taxon>
        <taxon>Pseudomonas</taxon>
        <taxon>Pseudomonas amygdali</taxon>
    </lineage>
</organism>
<sequence length="30" mass="3323">MLKPLQTLDAIHLQAVLTALIEQHDALRLG</sequence>
<reference evidence="1 2" key="1">
    <citation type="journal article" date="2011" name="PLoS Pathog.">
        <title>Dynamic evolution of pathogenicity revealed by sequencing and comparative genomics of 19 Pseudomonas syringae isolates.</title>
        <authorList>
            <person name="Baltrus D.A."/>
            <person name="Nishimura M.T."/>
            <person name="Romanchuk A."/>
            <person name="Chang J.H."/>
            <person name="Mukhtar M.S."/>
            <person name="Cherkis K."/>
            <person name="Roach J."/>
            <person name="Grant S.R."/>
            <person name="Jones C.D."/>
            <person name="Dangl J.L."/>
        </authorList>
    </citation>
    <scope>NUCLEOTIDE SEQUENCE [LARGE SCALE GENOMIC DNA]</scope>
    <source>
        <strain evidence="1 2">301020</strain>
    </source>
</reference>
<proteinExistence type="predicted"/>
<feature type="non-terminal residue" evidence="1">
    <location>
        <position position="30"/>
    </location>
</feature>
<dbReference type="Proteomes" id="UP000003465">
    <property type="component" value="Unassembled WGS sequence"/>
</dbReference>
<comment type="caution">
    <text evidence="1">The sequence shown here is derived from an EMBL/GenBank/DDBJ whole genome shotgun (WGS) entry which is preliminary data.</text>
</comment>
<protein>
    <submittedName>
        <fullName evidence="1">Pyoverdine sidechain peptide synthetase IV, D-Asp-L-Ser component</fullName>
    </submittedName>
</protein>
<gene>
    <name evidence="1" type="ORF">PSYMO_33682</name>
</gene>
<name>A0A656GKF5_PSEA0</name>
<dbReference type="AlphaFoldDB" id="A0A656GKF5"/>
<evidence type="ECO:0000313" key="2">
    <source>
        <dbReference type="Proteomes" id="UP000003465"/>
    </source>
</evidence>